<evidence type="ECO:0000313" key="12">
    <source>
        <dbReference type="EMBL" id="CEP07845.1"/>
    </source>
</evidence>
<evidence type="ECO:0000256" key="10">
    <source>
        <dbReference type="SAM" id="Phobius"/>
    </source>
</evidence>
<dbReference type="Gene3D" id="2.30.30.40">
    <property type="entry name" value="SH3 Domains"/>
    <property type="match status" value="1"/>
</dbReference>
<evidence type="ECO:0000256" key="8">
    <source>
        <dbReference type="ARBA" id="ARBA00023136"/>
    </source>
</evidence>
<dbReference type="EMBL" id="LN719426">
    <property type="protein sequence ID" value="CEP07845.1"/>
    <property type="molecule type" value="Genomic_DNA"/>
</dbReference>
<dbReference type="PROSITE" id="PS50002">
    <property type="entry name" value="SH3"/>
    <property type="match status" value="1"/>
</dbReference>
<dbReference type="InterPro" id="IPR036028">
    <property type="entry name" value="SH3-like_dom_sf"/>
</dbReference>
<dbReference type="SUPFAM" id="SSF50044">
    <property type="entry name" value="SH3-domain"/>
    <property type="match status" value="1"/>
</dbReference>
<keyword evidence="8 10" id="KW-0472">Membrane</keyword>
<dbReference type="Pfam" id="PF00018">
    <property type="entry name" value="SH3_1"/>
    <property type="match status" value="1"/>
</dbReference>
<keyword evidence="4" id="KW-1003">Cell membrane</keyword>
<reference evidence="12 13" key="1">
    <citation type="submission" date="2014-09" db="EMBL/GenBank/DDBJ databases">
        <authorList>
            <person name="Ellenberger Sabrina"/>
        </authorList>
    </citation>
    <scope>NUCLEOTIDE SEQUENCE [LARGE SCALE GENOMIC DNA]</scope>
    <source>
        <strain evidence="12 13">CBS 412.66</strain>
    </source>
</reference>
<keyword evidence="13" id="KW-1185">Reference proteome</keyword>
<evidence type="ECO:0000256" key="4">
    <source>
        <dbReference type="ARBA" id="ARBA00022475"/>
    </source>
</evidence>
<gene>
    <name evidence="12" type="primary">PARPA_01154.1 scaffold 1359</name>
</gene>
<keyword evidence="3 9" id="KW-0728">SH3 domain</keyword>
<dbReference type="GO" id="GO:0005886">
    <property type="term" value="C:plasma membrane"/>
    <property type="evidence" value="ECO:0007669"/>
    <property type="project" value="UniProtKB-SubCell"/>
</dbReference>
<feature type="transmembrane region" description="Helical" evidence="10">
    <location>
        <begin position="9"/>
        <end position="29"/>
    </location>
</feature>
<evidence type="ECO:0000256" key="6">
    <source>
        <dbReference type="ARBA" id="ARBA00022989"/>
    </source>
</evidence>
<dbReference type="OrthoDB" id="5983572at2759"/>
<comment type="similarity">
    <text evidence="2">Belongs to the SHO1 family.</text>
</comment>
<evidence type="ECO:0000256" key="7">
    <source>
        <dbReference type="ARBA" id="ARBA00023016"/>
    </source>
</evidence>
<name>A0A0B7MX50_9FUNG</name>
<evidence type="ECO:0000313" key="13">
    <source>
        <dbReference type="Proteomes" id="UP000054107"/>
    </source>
</evidence>
<feature type="domain" description="SH3" evidence="11">
    <location>
        <begin position="164"/>
        <end position="225"/>
    </location>
</feature>
<accession>A0A0B7MX50</accession>
<sequence length="227" mass="25346">MSDFALSPFTILTCTLAIILCFIAISIPYTTDEVLLYITAGKASLSAAASGYIIMIITQFSWIFLLGIQHEISVLRSFIDLKHNRAYTNSTHQYTERYSNSNIVFGNNTMLDLNDPTYPAPISTKGSYPTSPNNQLISVPVYMNSPPSPPQDQSNTVFLSPHAEYLIPVTAIHNYRANREDPNELSFTKGEVLYVHEKKGAWWQAKKLDGTIGMIPSNYVTDQKPTV</sequence>
<evidence type="ECO:0000256" key="2">
    <source>
        <dbReference type="ARBA" id="ARBA00009739"/>
    </source>
</evidence>
<evidence type="ECO:0000256" key="3">
    <source>
        <dbReference type="ARBA" id="ARBA00022443"/>
    </source>
</evidence>
<dbReference type="InterPro" id="IPR001452">
    <property type="entry name" value="SH3_domain"/>
</dbReference>
<proteinExistence type="inferred from homology"/>
<dbReference type="PRINTS" id="PR00452">
    <property type="entry name" value="SH3DOMAIN"/>
</dbReference>
<evidence type="ECO:0000256" key="1">
    <source>
        <dbReference type="ARBA" id="ARBA00004651"/>
    </source>
</evidence>
<evidence type="ECO:0000256" key="9">
    <source>
        <dbReference type="PROSITE-ProRule" id="PRU00192"/>
    </source>
</evidence>
<comment type="subcellular location">
    <subcellularLocation>
        <location evidence="1">Cell membrane</location>
        <topology evidence="1">Multi-pass membrane protein</topology>
    </subcellularLocation>
</comment>
<dbReference type="SMART" id="SM00326">
    <property type="entry name" value="SH3"/>
    <property type="match status" value="1"/>
</dbReference>
<keyword evidence="7" id="KW-0346">Stress response</keyword>
<keyword evidence="5 10" id="KW-0812">Transmembrane</keyword>
<evidence type="ECO:0000256" key="5">
    <source>
        <dbReference type="ARBA" id="ARBA00022692"/>
    </source>
</evidence>
<dbReference type="CDD" id="cd11855">
    <property type="entry name" value="SH3_Sho1p"/>
    <property type="match status" value="1"/>
</dbReference>
<dbReference type="InterPro" id="IPR035522">
    <property type="entry name" value="Sho1_SH3"/>
</dbReference>
<dbReference type="AlphaFoldDB" id="A0A0B7MX50"/>
<protein>
    <recommendedName>
        <fullName evidence="11">SH3 domain-containing protein</fullName>
    </recommendedName>
</protein>
<dbReference type="STRING" id="35722.A0A0B7MX50"/>
<organism evidence="12 13">
    <name type="scientific">Parasitella parasitica</name>
    <dbReference type="NCBI Taxonomy" id="35722"/>
    <lineage>
        <taxon>Eukaryota</taxon>
        <taxon>Fungi</taxon>
        <taxon>Fungi incertae sedis</taxon>
        <taxon>Mucoromycota</taxon>
        <taxon>Mucoromycotina</taxon>
        <taxon>Mucoromycetes</taxon>
        <taxon>Mucorales</taxon>
        <taxon>Mucorineae</taxon>
        <taxon>Mucoraceae</taxon>
        <taxon>Parasitella</taxon>
    </lineage>
</organism>
<keyword evidence="6 10" id="KW-1133">Transmembrane helix</keyword>
<dbReference type="Proteomes" id="UP000054107">
    <property type="component" value="Unassembled WGS sequence"/>
</dbReference>
<evidence type="ECO:0000259" key="11">
    <source>
        <dbReference type="PROSITE" id="PS50002"/>
    </source>
</evidence>